<sequence>MPFVPTEYAFPKLPKALLRSLDPFAGETQFWEDVRDNVAPWDEDDCPPDLTPIRKGHGYEVRAYYKSTSGDVEVFPGAQGQIIQVPKPSEKNRVGYVKIHLPEIDKERVVPMAIIRAGNVHIRDRECRVGSILGQGVIAKGILSLDHRDATDPLSIAIKGFITTLAASNLPELNADFLHVVGGKEARNATQLTKLFVDGVRRAGMFDILNEPNFTYHGIEEDGIEVTGTDNSGQGIYIKIVYRNDGTIEAYVGRTSKFGRRWRDTYQEMKDPKITRPHVRACRDASGIRMFELCSLNEDIGVNLSRLGEQIFVSLLETYLPELLVAGQEWENDIMTEAFSTRNPDAPQTKSLEDRMSAVRLHSIAKAAKKETNWPGFARRESSGVSGGHNIESPLMEWLSGLQYERYLWIRRDTCIPDEDNSTDRIPVAVFRRTIPLKVHWITRKNTKLTSGQQLSWSGLPLPRVIVKPDQEAVGYRIKLSELSLTDGSTPDGETLPRQGTSVQVVFEVRLDGKPHPFAWAALPLIGAFEDWQHAMSWAHRMEWKSPSGVWRRHYLQKSDSVLEEKGSRGSLRVYMVGMMVVRWLLRQLPDQWTLNRKWMYSLPPMHVLQIQIDYLKQRISLREPVPVPAKYSSARLSDASLMQIMSDPAWMFGRLGITPKQIQKTDTTLNLTTKTLNKIFSGAYRKICDTCTAHANWSSKCKPVPGKPVCVQCYEVFGRPTCTFTVGMYGTEVAMSNAASTDSRLRQVQQLNRWALDSVAYGDKLGRGTGLGTDPQFQRVTVDFEGTVDLQDDGDDDDAED</sequence>
<name>A0A8K0R4T2_9PLEO</name>
<organism evidence="1 2">
    <name type="scientific">Paraphoma chrysanthemicola</name>
    <dbReference type="NCBI Taxonomy" id="798071"/>
    <lineage>
        <taxon>Eukaryota</taxon>
        <taxon>Fungi</taxon>
        <taxon>Dikarya</taxon>
        <taxon>Ascomycota</taxon>
        <taxon>Pezizomycotina</taxon>
        <taxon>Dothideomycetes</taxon>
        <taxon>Pleosporomycetidae</taxon>
        <taxon>Pleosporales</taxon>
        <taxon>Pleosporineae</taxon>
        <taxon>Phaeosphaeriaceae</taxon>
        <taxon>Paraphoma</taxon>
    </lineage>
</organism>
<keyword evidence="2" id="KW-1185">Reference proteome</keyword>
<dbReference type="AlphaFoldDB" id="A0A8K0R4T2"/>
<accession>A0A8K0R4T2</accession>
<comment type="caution">
    <text evidence="1">The sequence shown here is derived from an EMBL/GenBank/DDBJ whole genome shotgun (WGS) entry which is preliminary data.</text>
</comment>
<dbReference type="EMBL" id="JAGMVJ010000013">
    <property type="protein sequence ID" value="KAH7083917.1"/>
    <property type="molecule type" value="Genomic_DNA"/>
</dbReference>
<protein>
    <submittedName>
        <fullName evidence="1">Uncharacterized protein</fullName>
    </submittedName>
</protein>
<dbReference type="OrthoDB" id="3743104at2759"/>
<gene>
    <name evidence="1" type="ORF">FB567DRAFT_605020</name>
</gene>
<reference evidence="1" key="1">
    <citation type="journal article" date="2021" name="Nat. Commun.">
        <title>Genetic determinants of endophytism in the Arabidopsis root mycobiome.</title>
        <authorList>
            <person name="Mesny F."/>
            <person name="Miyauchi S."/>
            <person name="Thiergart T."/>
            <person name="Pickel B."/>
            <person name="Atanasova L."/>
            <person name="Karlsson M."/>
            <person name="Huettel B."/>
            <person name="Barry K.W."/>
            <person name="Haridas S."/>
            <person name="Chen C."/>
            <person name="Bauer D."/>
            <person name="Andreopoulos W."/>
            <person name="Pangilinan J."/>
            <person name="LaButti K."/>
            <person name="Riley R."/>
            <person name="Lipzen A."/>
            <person name="Clum A."/>
            <person name="Drula E."/>
            <person name="Henrissat B."/>
            <person name="Kohler A."/>
            <person name="Grigoriev I.V."/>
            <person name="Martin F.M."/>
            <person name="Hacquard S."/>
        </authorList>
    </citation>
    <scope>NUCLEOTIDE SEQUENCE</scope>
    <source>
        <strain evidence="1">MPI-SDFR-AT-0120</strain>
    </source>
</reference>
<proteinExistence type="predicted"/>
<evidence type="ECO:0000313" key="2">
    <source>
        <dbReference type="Proteomes" id="UP000813461"/>
    </source>
</evidence>
<dbReference type="Proteomes" id="UP000813461">
    <property type="component" value="Unassembled WGS sequence"/>
</dbReference>
<evidence type="ECO:0000313" key="1">
    <source>
        <dbReference type="EMBL" id="KAH7083917.1"/>
    </source>
</evidence>